<dbReference type="PANTHER" id="PTHR42701">
    <property type="entry name" value="IMIDAZOLE GLYCEROL PHOSPHATE SYNTHASE SUBUNIT HISH"/>
    <property type="match status" value="1"/>
</dbReference>
<feature type="domain" description="Glutamine amidotransferase" evidence="12">
    <location>
        <begin position="8"/>
        <end position="199"/>
    </location>
</feature>
<comment type="subunit">
    <text evidence="2 10">Heterodimer of HisH and HisF.</text>
</comment>
<evidence type="ECO:0000256" key="4">
    <source>
        <dbReference type="ARBA" id="ARBA00022801"/>
    </source>
</evidence>
<evidence type="ECO:0000313" key="13">
    <source>
        <dbReference type="EMBL" id="TDG67239.1"/>
    </source>
</evidence>
<dbReference type="PANTHER" id="PTHR42701:SF1">
    <property type="entry name" value="IMIDAZOLE GLYCEROL PHOSPHATE SYNTHASE SUBUNIT HISH"/>
    <property type="match status" value="1"/>
</dbReference>
<dbReference type="InterPro" id="IPR010139">
    <property type="entry name" value="Imidazole-glycPsynth_HisH"/>
</dbReference>
<keyword evidence="14" id="KW-1185">Reference proteome</keyword>
<dbReference type="EMBL" id="PUFI01000016">
    <property type="protein sequence ID" value="TDG67239.1"/>
    <property type="molecule type" value="Genomic_DNA"/>
</dbReference>
<evidence type="ECO:0000256" key="1">
    <source>
        <dbReference type="ARBA" id="ARBA00005091"/>
    </source>
</evidence>
<keyword evidence="5 10" id="KW-0315">Glutamine amidotransferase</keyword>
<dbReference type="EC" id="4.3.2.10" evidence="10"/>
<dbReference type="Gene3D" id="3.40.50.880">
    <property type="match status" value="1"/>
</dbReference>
<evidence type="ECO:0000256" key="10">
    <source>
        <dbReference type="HAMAP-Rule" id="MF_00278"/>
    </source>
</evidence>
<evidence type="ECO:0000256" key="7">
    <source>
        <dbReference type="ARBA" id="ARBA00023239"/>
    </source>
</evidence>
<evidence type="ECO:0000256" key="3">
    <source>
        <dbReference type="ARBA" id="ARBA00022605"/>
    </source>
</evidence>
<accession>A0A4R5N781</accession>
<keyword evidence="7 10" id="KW-0456">Lyase</keyword>
<dbReference type="CDD" id="cd01748">
    <property type="entry name" value="GATase1_IGP_Synthase"/>
    <property type="match status" value="1"/>
</dbReference>
<dbReference type="RefSeq" id="WP_010008305.1">
    <property type="nucleotide sequence ID" value="NZ_JAGYGP010000005.1"/>
</dbReference>
<dbReference type="EC" id="3.5.1.2" evidence="10"/>
<dbReference type="GO" id="GO:0004359">
    <property type="term" value="F:glutaminase activity"/>
    <property type="evidence" value="ECO:0007669"/>
    <property type="project" value="UniProtKB-EC"/>
</dbReference>
<dbReference type="InterPro" id="IPR029062">
    <property type="entry name" value="Class_I_gatase-like"/>
</dbReference>
<dbReference type="GO" id="GO:0005737">
    <property type="term" value="C:cytoplasm"/>
    <property type="evidence" value="ECO:0007669"/>
    <property type="project" value="UniProtKB-SubCell"/>
</dbReference>
<dbReference type="InterPro" id="IPR017926">
    <property type="entry name" value="GATASE"/>
</dbReference>
<keyword evidence="6 10" id="KW-0368">Histidine biosynthesis</keyword>
<dbReference type="Pfam" id="PF00117">
    <property type="entry name" value="GATase"/>
    <property type="match status" value="1"/>
</dbReference>
<evidence type="ECO:0000256" key="6">
    <source>
        <dbReference type="ARBA" id="ARBA00023102"/>
    </source>
</evidence>
<name>A0A4R5N781_9LACO</name>
<dbReference type="GO" id="GO:0000105">
    <property type="term" value="P:L-histidine biosynthetic process"/>
    <property type="evidence" value="ECO:0007669"/>
    <property type="project" value="UniProtKB-UniRule"/>
</dbReference>
<feature type="active site" evidence="10 11">
    <location>
        <position position="185"/>
    </location>
</feature>
<evidence type="ECO:0000259" key="12">
    <source>
        <dbReference type="Pfam" id="PF00117"/>
    </source>
</evidence>
<evidence type="ECO:0000256" key="11">
    <source>
        <dbReference type="PIRSR" id="PIRSR000495-1"/>
    </source>
</evidence>
<evidence type="ECO:0000313" key="14">
    <source>
        <dbReference type="Proteomes" id="UP000295681"/>
    </source>
</evidence>
<evidence type="ECO:0000256" key="2">
    <source>
        <dbReference type="ARBA" id="ARBA00011152"/>
    </source>
</evidence>
<evidence type="ECO:0000256" key="8">
    <source>
        <dbReference type="ARBA" id="ARBA00047838"/>
    </source>
</evidence>
<dbReference type="AlphaFoldDB" id="A0A4R5N781"/>
<comment type="subcellular location">
    <subcellularLocation>
        <location evidence="10">Cytoplasm</location>
    </subcellularLocation>
</comment>
<dbReference type="PROSITE" id="PS51273">
    <property type="entry name" value="GATASE_TYPE_1"/>
    <property type="match status" value="1"/>
</dbReference>
<organism evidence="13 14">
    <name type="scientific">Leuconostoc fallax</name>
    <dbReference type="NCBI Taxonomy" id="1251"/>
    <lineage>
        <taxon>Bacteria</taxon>
        <taxon>Bacillati</taxon>
        <taxon>Bacillota</taxon>
        <taxon>Bacilli</taxon>
        <taxon>Lactobacillales</taxon>
        <taxon>Lactobacillaceae</taxon>
        <taxon>Leuconostoc</taxon>
    </lineage>
</organism>
<keyword evidence="3 10" id="KW-0028">Amino-acid biosynthesis</keyword>
<dbReference type="SUPFAM" id="SSF52317">
    <property type="entry name" value="Class I glutamine amidotransferase-like"/>
    <property type="match status" value="1"/>
</dbReference>
<dbReference type="NCBIfam" id="TIGR01855">
    <property type="entry name" value="IMP_synth_hisH"/>
    <property type="match status" value="1"/>
</dbReference>
<dbReference type="UniPathway" id="UPA00031">
    <property type="reaction ID" value="UER00010"/>
</dbReference>
<dbReference type="STRING" id="907931.GCA_000165675_00518"/>
<dbReference type="Proteomes" id="UP000295681">
    <property type="component" value="Unassembled WGS sequence"/>
</dbReference>
<dbReference type="GO" id="GO:0000107">
    <property type="term" value="F:imidazoleglycerol-phosphate synthase activity"/>
    <property type="evidence" value="ECO:0007669"/>
    <property type="project" value="UniProtKB-UniRule"/>
</dbReference>
<comment type="pathway">
    <text evidence="1 10">Amino-acid biosynthesis; L-histidine biosynthesis; L-histidine from 5-phospho-alpha-D-ribose 1-diphosphate: step 5/9.</text>
</comment>
<evidence type="ECO:0000256" key="9">
    <source>
        <dbReference type="ARBA" id="ARBA00049534"/>
    </source>
</evidence>
<gene>
    <name evidence="10" type="primary">hisH</name>
    <name evidence="13" type="ORF">C5L23_000193</name>
</gene>
<keyword evidence="4 10" id="KW-0378">Hydrolase</keyword>
<comment type="catalytic activity">
    <reaction evidence="8 10">
        <text>5-[(5-phospho-1-deoxy-D-ribulos-1-ylimino)methylamino]-1-(5-phospho-beta-D-ribosyl)imidazole-4-carboxamide + L-glutamine = D-erythro-1-(imidazol-4-yl)glycerol 3-phosphate + 5-amino-1-(5-phospho-beta-D-ribosyl)imidazole-4-carboxamide + L-glutamate + H(+)</text>
        <dbReference type="Rhea" id="RHEA:24793"/>
        <dbReference type="ChEBI" id="CHEBI:15378"/>
        <dbReference type="ChEBI" id="CHEBI:29985"/>
        <dbReference type="ChEBI" id="CHEBI:58278"/>
        <dbReference type="ChEBI" id="CHEBI:58359"/>
        <dbReference type="ChEBI" id="CHEBI:58475"/>
        <dbReference type="ChEBI" id="CHEBI:58525"/>
        <dbReference type="EC" id="4.3.2.10"/>
    </reaction>
</comment>
<feature type="active site" evidence="10 11">
    <location>
        <position position="187"/>
    </location>
</feature>
<comment type="caution">
    <text evidence="13">The sequence shown here is derived from an EMBL/GenBank/DDBJ whole genome shotgun (WGS) entry which is preliminary data.</text>
</comment>
<dbReference type="GO" id="GO:0016829">
    <property type="term" value="F:lyase activity"/>
    <property type="evidence" value="ECO:0007669"/>
    <property type="project" value="UniProtKB-KW"/>
</dbReference>
<comment type="catalytic activity">
    <reaction evidence="9 10">
        <text>L-glutamine + H2O = L-glutamate + NH4(+)</text>
        <dbReference type="Rhea" id="RHEA:15889"/>
        <dbReference type="ChEBI" id="CHEBI:15377"/>
        <dbReference type="ChEBI" id="CHEBI:28938"/>
        <dbReference type="ChEBI" id="CHEBI:29985"/>
        <dbReference type="ChEBI" id="CHEBI:58359"/>
        <dbReference type="EC" id="3.5.1.2"/>
    </reaction>
</comment>
<reference evidence="13 14" key="1">
    <citation type="journal article" date="2019" name="Appl. Microbiol. Biotechnol.">
        <title>Uncovering carbohydrate metabolism through a genotype-phenotype association study of 56 lactic acid bacteria genomes.</title>
        <authorList>
            <person name="Buron-Moles G."/>
            <person name="Chailyan A."/>
            <person name="Dolejs I."/>
            <person name="Forster J."/>
            <person name="Miks M.H."/>
        </authorList>
    </citation>
    <scope>NUCLEOTIDE SEQUENCE [LARGE SCALE GENOMIC DNA]</scope>
    <source>
        <strain evidence="13 14">ATCC 700006</strain>
    </source>
</reference>
<dbReference type="PROSITE" id="PS51274">
    <property type="entry name" value="GATASE_COBBQ"/>
    <property type="match status" value="1"/>
</dbReference>
<feature type="active site" description="Nucleophile" evidence="10 11">
    <location>
        <position position="83"/>
    </location>
</feature>
<evidence type="ECO:0000256" key="5">
    <source>
        <dbReference type="ARBA" id="ARBA00022962"/>
    </source>
</evidence>
<comment type="function">
    <text evidence="10">IGPS catalyzes the conversion of PRFAR and glutamine to IGP, AICAR and glutamate. The HisH subunit catalyzes the hydrolysis of glutamine to glutamate and ammonia as part of the synthesis of IGP and AICAR. The resulting ammonia molecule is channeled to the active site of HisF.</text>
</comment>
<protein>
    <recommendedName>
        <fullName evidence="10">Imidazole glycerol phosphate synthase subunit HisH</fullName>
        <ecNumber evidence="10">4.3.2.10</ecNumber>
    </recommendedName>
    <alternativeName>
        <fullName evidence="10">IGP synthase glutaminase subunit</fullName>
        <ecNumber evidence="10">3.5.1.2</ecNumber>
    </alternativeName>
    <alternativeName>
        <fullName evidence="10">IGP synthase subunit HisH</fullName>
    </alternativeName>
    <alternativeName>
        <fullName evidence="10">ImGP synthase subunit HisH</fullName>
        <shortName evidence="10">IGPS subunit HisH</shortName>
    </alternativeName>
</protein>
<dbReference type="HAMAP" id="MF_00278">
    <property type="entry name" value="HisH"/>
    <property type="match status" value="1"/>
</dbReference>
<proteinExistence type="inferred from homology"/>
<dbReference type="PIRSF" id="PIRSF000495">
    <property type="entry name" value="Amidotransf_hisH"/>
    <property type="match status" value="1"/>
</dbReference>
<sequence length="211" mass="22768">MAKTNIAVIDYGAGNILNVLKALSYIGLDATFTQNPDDIANADAIILPGVGAFAPAMAALNQRQLIAPIQSAVQRQIPLLGVCLGMQLLFDSSTEHGDTKGLGLIPGDVVPIPTDLGVKVPHMGWNKNHVTQSHPLANPIDDEYTYFVHSYYAKTQAKYILSETNYGIAIPSLVGYQNVFGAQFHPEKSSTIGLEVLRQFGQYVNANKESI</sequence>
<keyword evidence="10" id="KW-0963">Cytoplasm</keyword>